<reference evidence="1" key="1">
    <citation type="submission" date="2023-06" db="EMBL/GenBank/DDBJ databases">
        <authorList>
            <consortium name="Lawrence Berkeley National Laboratory"/>
            <person name="Ahrendt S."/>
            <person name="Sahu N."/>
            <person name="Indic B."/>
            <person name="Wong-Bajracharya J."/>
            <person name="Merenyi Z."/>
            <person name="Ke H.-M."/>
            <person name="Monk M."/>
            <person name="Kocsube S."/>
            <person name="Drula E."/>
            <person name="Lipzen A."/>
            <person name="Balint B."/>
            <person name="Henrissat B."/>
            <person name="Andreopoulos B."/>
            <person name="Martin F.M."/>
            <person name="Harder C.B."/>
            <person name="Rigling D."/>
            <person name="Ford K.L."/>
            <person name="Foster G.D."/>
            <person name="Pangilinan J."/>
            <person name="Papanicolaou A."/>
            <person name="Barry K."/>
            <person name="LaButti K."/>
            <person name="Viragh M."/>
            <person name="Koriabine M."/>
            <person name="Yan M."/>
            <person name="Riley R."/>
            <person name="Champramary S."/>
            <person name="Plett K.L."/>
            <person name="Tsai I.J."/>
            <person name="Slot J."/>
            <person name="Sipos G."/>
            <person name="Plett J."/>
            <person name="Nagy L.G."/>
            <person name="Grigoriev I.V."/>
        </authorList>
    </citation>
    <scope>NUCLEOTIDE SEQUENCE</scope>
    <source>
        <strain evidence="1">HWK02</strain>
    </source>
</reference>
<gene>
    <name evidence="1" type="ORF">EDD18DRAFT_1109826</name>
</gene>
<keyword evidence="2" id="KW-1185">Reference proteome</keyword>
<evidence type="ECO:0000313" key="2">
    <source>
        <dbReference type="Proteomes" id="UP001175228"/>
    </source>
</evidence>
<evidence type="ECO:0000313" key="1">
    <source>
        <dbReference type="EMBL" id="KAK0489956.1"/>
    </source>
</evidence>
<dbReference type="Gene3D" id="2.60.120.620">
    <property type="entry name" value="q2cbj1_9rhob like domain"/>
    <property type="match status" value="1"/>
</dbReference>
<dbReference type="PROSITE" id="PS51257">
    <property type="entry name" value="PROKAR_LIPOPROTEIN"/>
    <property type="match status" value="1"/>
</dbReference>
<dbReference type="PANTHER" id="PTHR33099:SF11">
    <property type="entry name" value="FE2OG DIOXYGENASE DOMAIN-CONTAINING PROTEIN"/>
    <property type="match status" value="1"/>
</dbReference>
<dbReference type="AlphaFoldDB" id="A0AA39TI32"/>
<organism evidence="1 2">
    <name type="scientific">Armillaria luteobubalina</name>
    <dbReference type="NCBI Taxonomy" id="153913"/>
    <lineage>
        <taxon>Eukaryota</taxon>
        <taxon>Fungi</taxon>
        <taxon>Dikarya</taxon>
        <taxon>Basidiomycota</taxon>
        <taxon>Agaricomycotina</taxon>
        <taxon>Agaricomycetes</taxon>
        <taxon>Agaricomycetidae</taxon>
        <taxon>Agaricales</taxon>
        <taxon>Marasmiineae</taxon>
        <taxon>Physalacriaceae</taxon>
        <taxon>Armillaria</taxon>
    </lineage>
</organism>
<name>A0AA39TI32_9AGAR</name>
<comment type="caution">
    <text evidence="1">The sequence shown here is derived from an EMBL/GenBank/DDBJ whole genome shotgun (WGS) entry which is preliminary data.</text>
</comment>
<proteinExistence type="predicted"/>
<dbReference type="Proteomes" id="UP001175228">
    <property type="component" value="Unassembled WGS sequence"/>
</dbReference>
<dbReference type="EMBL" id="JAUEPU010000035">
    <property type="protein sequence ID" value="KAK0489956.1"/>
    <property type="molecule type" value="Genomic_DNA"/>
</dbReference>
<sequence length="461" mass="51010">MYHVRYTPIIRCGIGSFLFFSYSTLQSCPPQKFRTRHFDLCKMKRDSPVSKALDSVVSCPFVSFTLDYINGDSKFGGPNNTSFGTLGSPNIDTIRAQSQPFGKGDQTSRNLGNDITCPSDSHYTASLHFLLLDLKTVLEATLFIGKEVDVWLHKLTLSDEGGHFDWHRGNSSDGRGHNATVLVALNTSWSGGAFRLRHDGAEMAVDMHPKITGASEPLADINLKAVAFYTDAELKVEPVTSGTRLVLQYDVFVCKGPSPLAYTPGRYDFTVLDVVRGKSRMDFMGEDYRPGPPHDNELQFPSSSPGKVQALVSAIQKVVSGGTAEIGIPLRHLYRQSAVCKEHLKGVDAVIYDALSSVFDVSLVPVILHETTDHSSRGEWSESEFKSVISVYKVVESEVEDKDEDEGARKRVKRSTEFHLGNVSDLVEISRKEFIECTDDGMQEGEYKYFGGGMFLTTKTV</sequence>
<dbReference type="PANTHER" id="PTHR33099">
    <property type="entry name" value="FE2OG DIOXYGENASE DOMAIN-CONTAINING PROTEIN"/>
    <property type="match status" value="1"/>
</dbReference>
<protein>
    <submittedName>
        <fullName evidence="1">Uncharacterized protein</fullName>
    </submittedName>
</protein>
<accession>A0AA39TI32</accession>